<feature type="domain" description="Ig-like" evidence="7">
    <location>
        <begin position="43"/>
        <end position="136"/>
    </location>
</feature>
<evidence type="ECO:0000256" key="4">
    <source>
        <dbReference type="ARBA" id="ARBA00023180"/>
    </source>
</evidence>
<evidence type="ECO:0000256" key="5">
    <source>
        <dbReference type="ARBA" id="ARBA00023319"/>
    </source>
</evidence>
<feature type="compositionally biased region" description="Basic and acidic residues" evidence="6">
    <location>
        <begin position="184"/>
        <end position="196"/>
    </location>
</feature>
<dbReference type="PANTHER" id="PTHR11640">
    <property type="entry name" value="NEPHRIN"/>
    <property type="match status" value="1"/>
</dbReference>
<comment type="subcellular location">
    <subcellularLocation>
        <location evidence="1">Membrane</location>
        <topology evidence="1">Single-pass type I membrane protein</topology>
    </subcellularLocation>
</comment>
<sequence length="224" mass="25814">MSTDACFYYKILSRNDSGNYTCIAEYEGQIVTKVITLSVSYIPSVTFEFQNYTEIDQYRYLQCNANGYPRNYTYKQWEHKSFFDEHIRFLSGNATGYLRLPTQTKQFRYQDNGVYVCSVSNGVPDNSGQLFQKSRAYLTSKENINQTISTEARIVDEIRNIALVSDEHHCEVLHNDSYSSTGSSDHDSNHSGHFDDGYESHTQHLLQILVRTTNMCISLQNRAL</sequence>
<dbReference type="InterPro" id="IPR051275">
    <property type="entry name" value="Cell_adhesion_signaling"/>
</dbReference>
<dbReference type="CDD" id="cd00096">
    <property type="entry name" value="Ig"/>
    <property type="match status" value="1"/>
</dbReference>
<evidence type="ECO:0000256" key="6">
    <source>
        <dbReference type="SAM" id="MobiDB-lite"/>
    </source>
</evidence>
<dbReference type="GO" id="GO:0098609">
    <property type="term" value="P:cell-cell adhesion"/>
    <property type="evidence" value="ECO:0007669"/>
    <property type="project" value="TreeGrafter"/>
</dbReference>
<evidence type="ECO:0000256" key="2">
    <source>
        <dbReference type="ARBA" id="ARBA00023136"/>
    </source>
</evidence>
<keyword evidence="2" id="KW-0472">Membrane</keyword>
<name>A0A6J8AKF2_MYTCO</name>
<reference evidence="8 9" key="1">
    <citation type="submission" date="2020-06" db="EMBL/GenBank/DDBJ databases">
        <authorList>
            <person name="Li R."/>
            <person name="Bekaert M."/>
        </authorList>
    </citation>
    <scope>NUCLEOTIDE SEQUENCE [LARGE SCALE GENOMIC DNA]</scope>
    <source>
        <strain evidence="9">wild</strain>
    </source>
</reference>
<keyword evidence="5" id="KW-0393">Immunoglobulin domain</keyword>
<dbReference type="Proteomes" id="UP000507470">
    <property type="component" value="Unassembled WGS sequence"/>
</dbReference>
<organism evidence="8 9">
    <name type="scientific">Mytilus coruscus</name>
    <name type="common">Sea mussel</name>
    <dbReference type="NCBI Taxonomy" id="42192"/>
    <lineage>
        <taxon>Eukaryota</taxon>
        <taxon>Metazoa</taxon>
        <taxon>Spiralia</taxon>
        <taxon>Lophotrochozoa</taxon>
        <taxon>Mollusca</taxon>
        <taxon>Bivalvia</taxon>
        <taxon>Autobranchia</taxon>
        <taxon>Pteriomorphia</taxon>
        <taxon>Mytilida</taxon>
        <taxon>Mytiloidea</taxon>
        <taxon>Mytilidae</taxon>
        <taxon>Mytilinae</taxon>
        <taxon>Mytilus</taxon>
    </lineage>
</organism>
<keyword evidence="4" id="KW-0325">Glycoprotein</keyword>
<evidence type="ECO:0000313" key="9">
    <source>
        <dbReference type="Proteomes" id="UP000507470"/>
    </source>
</evidence>
<dbReference type="SUPFAM" id="SSF48726">
    <property type="entry name" value="Immunoglobulin"/>
    <property type="match status" value="2"/>
</dbReference>
<evidence type="ECO:0000313" key="8">
    <source>
        <dbReference type="EMBL" id="CAC5368468.1"/>
    </source>
</evidence>
<dbReference type="GO" id="GO:0005886">
    <property type="term" value="C:plasma membrane"/>
    <property type="evidence" value="ECO:0007669"/>
    <property type="project" value="TreeGrafter"/>
</dbReference>
<proteinExistence type="predicted"/>
<dbReference type="PROSITE" id="PS50835">
    <property type="entry name" value="IG_LIKE"/>
    <property type="match status" value="1"/>
</dbReference>
<gene>
    <name evidence="8" type="ORF">MCOR_8008</name>
</gene>
<dbReference type="InterPro" id="IPR036179">
    <property type="entry name" value="Ig-like_dom_sf"/>
</dbReference>
<dbReference type="GO" id="GO:0050839">
    <property type="term" value="F:cell adhesion molecule binding"/>
    <property type="evidence" value="ECO:0007669"/>
    <property type="project" value="TreeGrafter"/>
</dbReference>
<keyword evidence="3" id="KW-1015">Disulfide bond</keyword>
<dbReference type="AlphaFoldDB" id="A0A6J8AKF2"/>
<keyword evidence="9" id="KW-1185">Reference proteome</keyword>
<protein>
    <submittedName>
        <fullName evidence="8">DSCAML1</fullName>
    </submittedName>
</protein>
<evidence type="ECO:0000256" key="1">
    <source>
        <dbReference type="ARBA" id="ARBA00004479"/>
    </source>
</evidence>
<evidence type="ECO:0000256" key="3">
    <source>
        <dbReference type="ARBA" id="ARBA00023157"/>
    </source>
</evidence>
<dbReference type="EMBL" id="CACVKT020001486">
    <property type="protein sequence ID" value="CAC5368468.1"/>
    <property type="molecule type" value="Genomic_DNA"/>
</dbReference>
<dbReference type="InterPro" id="IPR007110">
    <property type="entry name" value="Ig-like_dom"/>
</dbReference>
<dbReference type="GO" id="GO:0005911">
    <property type="term" value="C:cell-cell junction"/>
    <property type="evidence" value="ECO:0007669"/>
    <property type="project" value="TreeGrafter"/>
</dbReference>
<dbReference type="PANTHER" id="PTHR11640:SF164">
    <property type="entry name" value="MAM DOMAIN-CONTAINING GLYCOSYLPHOSPHATIDYLINOSITOL ANCHOR PROTEIN 1"/>
    <property type="match status" value="1"/>
</dbReference>
<dbReference type="OrthoDB" id="6282755at2759"/>
<evidence type="ECO:0000259" key="7">
    <source>
        <dbReference type="PROSITE" id="PS50835"/>
    </source>
</evidence>
<accession>A0A6J8AKF2</accession>
<feature type="region of interest" description="Disordered" evidence="6">
    <location>
        <begin position="175"/>
        <end position="196"/>
    </location>
</feature>